<keyword evidence="7 13" id="KW-1133">Transmembrane helix</keyword>
<protein>
    <recommendedName>
        <fullName evidence="13">ATP synthase subunit b</fullName>
    </recommendedName>
    <alternativeName>
        <fullName evidence="13">ATP synthase F(0) sector subunit b</fullName>
    </alternativeName>
    <alternativeName>
        <fullName evidence="13">ATPase subunit I</fullName>
    </alternativeName>
    <alternativeName>
        <fullName evidence="13">F-type ATPase subunit b</fullName>
        <shortName evidence="13">F-ATPase subunit b</shortName>
    </alternativeName>
</protein>
<organism evidence="15 16">
    <name type="scientific">Carnobacterium maltaromaticum</name>
    <name type="common">Carnobacterium piscicola</name>
    <dbReference type="NCBI Taxonomy" id="2751"/>
    <lineage>
        <taxon>Bacteria</taxon>
        <taxon>Bacillati</taxon>
        <taxon>Bacillota</taxon>
        <taxon>Bacilli</taxon>
        <taxon>Lactobacillales</taxon>
        <taxon>Carnobacteriaceae</taxon>
        <taxon>Carnobacterium</taxon>
    </lineage>
</organism>
<evidence type="ECO:0000256" key="3">
    <source>
        <dbReference type="ARBA" id="ARBA00022475"/>
    </source>
</evidence>
<dbReference type="RefSeq" id="WP_010054317.1">
    <property type="nucleotide sequence ID" value="NZ_BJOJ01000025.1"/>
</dbReference>
<sequence>MYGLVLGESTSAGDTIFVLVSFLLLLLVLKKFAWKPLMNIMEDREKQIAKNIDSAENSRIEANRLAVESKDSLEATRIEASAIIAKARENGENIQDEMLVKAKAEAERIIVDAKKDIELEKQKAIESVKNDVSHLSIDIATKLIGKELTSEDHAALIDKYIEGLADDE</sequence>
<dbReference type="PANTHER" id="PTHR33445:SF1">
    <property type="entry name" value="ATP SYNTHASE SUBUNIT B"/>
    <property type="match status" value="1"/>
</dbReference>
<evidence type="ECO:0000256" key="5">
    <source>
        <dbReference type="ARBA" id="ARBA00022692"/>
    </source>
</evidence>
<keyword evidence="10 13" id="KW-0066">ATP synthesis</keyword>
<evidence type="ECO:0000256" key="9">
    <source>
        <dbReference type="ARBA" id="ARBA00023136"/>
    </source>
</evidence>
<dbReference type="GO" id="GO:0045259">
    <property type="term" value="C:proton-transporting ATP synthase complex"/>
    <property type="evidence" value="ECO:0007669"/>
    <property type="project" value="UniProtKB-KW"/>
</dbReference>
<comment type="subcellular location">
    <subcellularLocation>
        <location evidence="13">Cell membrane</location>
        <topology evidence="13">Single-pass membrane protein</topology>
    </subcellularLocation>
    <subcellularLocation>
        <location evidence="12">Endomembrane system</location>
        <topology evidence="12">Single-pass membrane protein</topology>
    </subcellularLocation>
</comment>
<evidence type="ECO:0000256" key="10">
    <source>
        <dbReference type="ARBA" id="ARBA00023310"/>
    </source>
</evidence>
<evidence type="ECO:0000256" key="8">
    <source>
        <dbReference type="ARBA" id="ARBA00023065"/>
    </source>
</evidence>
<keyword evidence="5 13" id="KW-0812">Transmembrane</keyword>
<accession>A0AAW9JYK0</accession>
<evidence type="ECO:0000256" key="2">
    <source>
        <dbReference type="ARBA" id="ARBA00022448"/>
    </source>
</evidence>
<keyword evidence="2 13" id="KW-0813">Transport</keyword>
<dbReference type="Gene3D" id="1.20.5.620">
    <property type="entry name" value="F1F0 ATP synthase subunit B, membrane domain"/>
    <property type="match status" value="1"/>
</dbReference>
<evidence type="ECO:0000256" key="11">
    <source>
        <dbReference type="ARBA" id="ARBA00025198"/>
    </source>
</evidence>
<evidence type="ECO:0000256" key="13">
    <source>
        <dbReference type="HAMAP-Rule" id="MF_01398"/>
    </source>
</evidence>
<dbReference type="Proteomes" id="UP001290462">
    <property type="component" value="Unassembled WGS sequence"/>
</dbReference>
<dbReference type="InterPro" id="IPR002146">
    <property type="entry name" value="ATP_synth_b/b'su_bac/chlpt"/>
</dbReference>
<dbReference type="AlphaFoldDB" id="A0AAW9JYK0"/>
<dbReference type="InterPro" id="IPR028987">
    <property type="entry name" value="ATP_synth_B-like_membr_sf"/>
</dbReference>
<keyword evidence="9 13" id="KW-0472">Membrane</keyword>
<dbReference type="GO" id="GO:0005886">
    <property type="term" value="C:plasma membrane"/>
    <property type="evidence" value="ECO:0007669"/>
    <property type="project" value="UniProtKB-SubCell"/>
</dbReference>
<comment type="function">
    <text evidence="13">Component of the F(0) channel, it forms part of the peripheral stalk, linking F(1) to F(0).</text>
</comment>
<evidence type="ECO:0000256" key="6">
    <source>
        <dbReference type="ARBA" id="ARBA00022781"/>
    </source>
</evidence>
<dbReference type="PANTHER" id="PTHR33445">
    <property type="entry name" value="ATP SYNTHASE SUBUNIT B', CHLOROPLASTIC"/>
    <property type="match status" value="1"/>
</dbReference>
<comment type="caution">
    <text evidence="15">The sequence shown here is derived from an EMBL/GenBank/DDBJ whole genome shotgun (WGS) entry which is preliminary data.</text>
</comment>
<comment type="similarity">
    <text evidence="1 13 14">Belongs to the ATPase B chain family.</text>
</comment>
<keyword evidence="6 13" id="KW-0375">Hydrogen ion transport</keyword>
<proteinExistence type="inferred from homology"/>
<gene>
    <name evidence="13 15" type="primary">atpF</name>
    <name evidence="15" type="ORF">RAK27_01225</name>
</gene>
<dbReference type="GeneID" id="83606865"/>
<dbReference type="EMBL" id="JAVBVO010000001">
    <property type="protein sequence ID" value="MDZ5757274.1"/>
    <property type="molecule type" value="Genomic_DNA"/>
</dbReference>
<dbReference type="CDD" id="cd06503">
    <property type="entry name" value="ATP-synt_Fo_b"/>
    <property type="match status" value="1"/>
</dbReference>
<evidence type="ECO:0000256" key="7">
    <source>
        <dbReference type="ARBA" id="ARBA00022989"/>
    </source>
</evidence>
<keyword evidence="4 13" id="KW-0138">CF(0)</keyword>
<dbReference type="InterPro" id="IPR050059">
    <property type="entry name" value="ATP_synthase_B_chain"/>
</dbReference>
<dbReference type="SUPFAM" id="SSF81573">
    <property type="entry name" value="F1F0 ATP synthase subunit B, membrane domain"/>
    <property type="match status" value="1"/>
</dbReference>
<dbReference type="GO" id="GO:0046961">
    <property type="term" value="F:proton-transporting ATPase activity, rotational mechanism"/>
    <property type="evidence" value="ECO:0007669"/>
    <property type="project" value="TreeGrafter"/>
</dbReference>
<dbReference type="NCBIfam" id="TIGR01144">
    <property type="entry name" value="ATP_synt_b"/>
    <property type="match status" value="1"/>
</dbReference>
<feature type="transmembrane region" description="Helical" evidence="13">
    <location>
        <begin position="12"/>
        <end position="29"/>
    </location>
</feature>
<evidence type="ECO:0000256" key="1">
    <source>
        <dbReference type="ARBA" id="ARBA00005513"/>
    </source>
</evidence>
<keyword evidence="3 13" id="KW-1003">Cell membrane</keyword>
<evidence type="ECO:0000313" key="15">
    <source>
        <dbReference type="EMBL" id="MDZ5757274.1"/>
    </source>
</evidence>
<evidence type="ECO:0000313" key="16">
    <source>
        <dbReference type="Proteomes" id="UP001290462"/>
    </source>
</evidence>
<dbReference type="GO" id="GO:0046933">
    <property type="term" value="F:proton-transporting ATP synthase activity, rotational mechanism"/>
    <property type="evidence" value="ECO:0007669"/>
    <property type="project" value="UniProtKB-UniRule"/>
</dbReference>
<dbReference type="InterPro" id="IPR005864">
    <property type="entry name" value="ATP_synth_F0_bsu_bac"/>
</dbReference>
<evidence type="ECO:0000256" key="4">
    <source>
        <dbReference type="ARBA" id="ARBA00022547"/>
    </source>
</evidence>
<comment type="subunit">
    <text evidence="13">F-type ATPases have 2 components, F(1) - the catalytic core - and F(0) - the membrane proton channel. F(1) has five subunits: alpha(3), beta(3), gamma(1), delta(1), epsilon(1). F(0) has three main subunits: a(1), b(2) and c(10-14). The alpha and beta chains form an alternating ring which encloses part of the gamma chain. F(1) is attached to F(0) by a central stalk formed by the gamma and epsilon chains, while a peripheral stalk is formed by the delta and b chains.</text>
</comment>
<dbReference type="HAMAP" id="MF_01398">
    <property type="entry name" value="ATP_synth_b_bprime"/>
    <property type="match status" value="1"/>
</dbReference>
<name>A0AAW9JYK0_CARML</name>
<reference evidence="15" key="1">
    <citation type="submission" date="2023-08" db="EMBL/GenBank/DDBJ databases">
        <title>Genomic characterization of piscicolin 126 produced by Carnobacterium maltaromaticum CM22 strain isolated from salmon (Salmo salar).</title>
        <authorList>
            <person name="Gonzalez-Gragera E."/>
            <person name="Garcia-Lopez J.D."/>
            <person name="Teso-Perez C."/>
            <person name="Gimenez-Hernandez I."/>
            <person name="Peralta-Sanchez J.M."/>
            <person name="Valdivia E."/>
            <person name="Montalban-Lopez M."/>
            <person name="Martin-Platero A.M."/>
            <person name="Banos A."/>
            <person name="Martinez-Bueno M."/>
        </authorList>
    </citation>
    <scope>NUCLEOTIDE SEQUENCE</scope>
    <source>
        <strain evidence="15">CM22</strain>
    </source>
</reference>
<dbReference type="Pfam" id="PF00430">
    <property type="entry name" value="ATP-synt_B"/>
    <property type="match status" value="1"/>
</dbReference>
<dbReference type="GO" id="GO:0012505">
    <property type="term" value="C:endomembrane system"/>
    <property type="evidence" value="ECO:0007669"/>
    <property type="project" value="UniProtKB-SubCell"/>
</dbReference>
<keyword evidence="8 13" id="KW-0406">Ion transport</keyword>
<evidence type="ECO:0000256" key="14">
    <source>
        <dbReference type="RuleBase" id="RU003848"/>
    </source>
</evidence>
<evidence type="ECO:0000256" key="12">
    <source>
        <dbReference type="ARBA" id="ARBA00037847"/>
    </source>
</evidence>
<comment type="function">
    <text evidence="11 13">F(1)F(0) ATP synthase produces ATP from ADP in the presence of a proton or sodium gradient. F-type ATPases consist of two structural domains, F(1) containing the extramembraneous catalytic core and F(0) containing the membrane proton channel, linked together by a central stalk and a peripheral stalk. During catalysis, ATP synthesis in the catalytic domain of F(1) is coupled via a rotary mechanism of the central stalk subunits to proton translocation.</text>
</comment>